<reference evidence="2" key="1">
    <citation type="journal article" date="2019" name="MBio">
        <title>Comparative genomics for the elucidation of multidrug resistance (MDR) in Candida lusitaniae.</title>
        <authorList>
            <person name="Kannan A."/>
            <person name="Asner S.A."/>
            <person name="Trachsel E."/>
            <person name="Kelly S."/>
            <person name="Parker J."/>
            <person name="Sanglard D."/>
        </authorList>
    </citation>
    <scope>NUCLEOTIDE SEQUENCE [LARGE SCALE GENOMIC DNA]</scope>
    <source>
        <strain evidence="2">P1</strain>
    </source>
</reference>
<name>A0ACD0WLP4_CLALS</name>
<evidence type="ECO:0000313" key="1">
    <source>
        <dbReference type="EMBL" id="QFZ27982.1"/>
    </source>
</evidence>
<protein>
    <submittedName>
        <fullName evidence="1">Uncharacterized protein</fullName>
    </submittedName>
</protein>
<keyword evidence="2" id="KW-1185">Reference proteome</keyword>
<organism evidence="1 2">
    <name type="scientific">Clavispora lusitaniae</name>
    <name type="common">Candida lusitaniae</name>
    <dbReference type="NCBI Taxonomy" id="36911"/>
    <lineage>
        <taxon>Eukaryota</taxon>
        <taxon>Fungi</taxon>
        <taxon>Dikarya</taxon>
        <taxon>Ascomycota</taxon>
        <taxon>Saccharomycotina</taxon>
        <taxon>Pichiomycetes</taxon>
        <taxon>Metschnikowiaceae</taxon>
        <taxon>Clavispora</taxon>
    </lineage>
</organism>
<gene>
    <name evidence="1" type="ORF">EJF14_40002</name>
</gene>
<sequence length="149" mass="17167">MYKTGKLFTSINLDRLTSNTHALHLDEFLCGHCRSSEYTLKLRTNVEKRICNSLYHYFAFLSYDLCSSSLRIHDSMNANFDFLNREMAFLEGELHFSDGQNSLPRRQFWFSVERDSIDVHAFSFGIDCTSGGIMASKELKAAYGCFGRM</sequence>
<evidence type="ECO:0000313" key="2">
    <source>
        <dbReference type="Proteomes" id="UP000326582"/>
    </source>
</evidence>
<proteinExistence type="predicted"/>
<accession>A0ACD0WLP4</accession>
<dbReference type="Proteomes" id="UP000326582">
    <property type="component" value="Chromosome 4"/>
</dbReference>
<dbReference type="EMBL" id="CP038487">
    <property type="protein sequence ID" value="QFZ27982.1"/>
    <property type="molecule type" value="Genomic_DNA"/>
</dbReference>